<dbReference type="RefSeq" id="WP_236090013.1">
    <property type="nucleotide sequence ID" value="NZ_JAKGSG010000040.1"/>
</dbReference>
<name>A0AA41U8A6_9MICO</name>
<feature type="region of interest" description="Disordered" evidence="1">
    <location>
        <begin position="506"/>
        <end position="534"/>
    </location>
</feature>
<evidence type="ECO:0000256" key="1">
    <source>
        <dbReference type="SAM" id="MobiDB-lite"/>
    </source>
</evidence>
<feature type="compositionally biased region" description="Basic and acidic residues" evidence="1">
    <location>
        <begin position="757"/>
        <end position="776"/>
    </location>
</feature>
<evidence type="ECO:0000313" key="3">
    <source>
        <dbReference type="EMBL" id="MCF4122220.1"/>
    </source>
</evidence>
<protein>
    <submittedName>
        <fullName evidence="3">Helicase-associated domain-containing protein</fullName>
    </submittedName>
</protein>
<keyword evidence="3" id="KW-0347">Helicase</keyword>
<reference evidence="3" key="1">
    <citation type="submission" date="2022-01" db="EMBL/GenBank/DDBJ databases">
        <title>Antribacter sp. nov., isolated from Guizhou of China.</title>
        <authorList>
            <person name="Chengliang C."/>
            <person name="Ya Z."/>
        </authorList>
    </citation>
    <scope>NUCLEOTIDE SEQUENCE</scope>
    <source>
        <strain evidence="3">KLBMP 9083</strain>
    </source>
</reference>
<proteinExistence type="predicted"/>
<keyword evidence="3" id="KW-0067">ATP-binding</keyword>
<dbReference type="InterPro" id="IPR032830">
    <property type="entry name" value="XPB/Ssl2_N"/>
</dbReference>
<feature type="domain" description="Helicase XPB/Ssl2 N-terminal" evidence="2">
    <location>
        <begin position="554"/>
        <end position="676"/>
    </location>
</feature>
<feature type="compositionally biased region" description="Low complexity" evidence="1">
    <location>
        <begin position="795"/>
        <end position="812"/>
    </location>
</feature>
<comment type="caution">
    <text evidence="3">The sequence shown here is derived from an EMBL/GenBank/DDBJ whole genome shotgun (WGS) entry which is preliminary data.</text>
</comment>
<sequence length="958" mass="98346">MATTLRDPAPAAPTRHFADDLRERSDEALVALLRARPDLATPSPSTLRSLAARASSRTSTERALARTDALTLQVLEAVLALSPARAVPEHRGAPPGAHAARPPAAVRVTPAVVARALGVSEDDASLFGEAVAHALESALLWDADPGAPLRATGVGHEPDLRTAPGLDEVLGPYPAGLGPDTETAATRALDAPGSQAGVPPLDEVPAGARAVLDALAWGPPVGVLPAPGSRARDAVDRLVRQGYLVRSDARHVMLPRAVGLALRGGHTHREPAARPPRPQGRSVARTTVDAESATAALEIVRRIAVLLATWTDAPAPLLRAGGLGVRDLRRVAAAMETDEASAAFVLELASTAGLVADDGEAPPSYVPTVSGVEWLDGALPGPDDAERWAVLVRAWAASRRTPWQIGTRDERGALRATLAPDLNRPWVPRLRAQVLEVLATAPDADGAAISLTTSAVSDVLAWSTPRAVPPERAVDGLLMEAAWLGVTGAGALSTAGRALLDEIGTSATAGADPAPEPRGAADRSAAERGAGARGTADPVVAALRAALPPEVEEVLLQGDLTGIVPGRPSRELARLLSRAADSESRGAATTVRFTAESVTRSLDHGTTADDLLAELARRSPVPLPQPLEYLVRDTARRHGAVRIGSAGSYLRAAEPTVLAGLENDPTLAHLGLVRLAPTVLAAAADAVELHEALRARGLVSALESPGGQVLDLRRARPGRAVPAPRSALVVGGRVAAAVSSAPDYAALVASLRAADVATRDTDNTASRARAEARDAARAAAGALLRDDTPEPAPAPAAGTPTPSAEAEPAEASQHPEPRYHLTDLGVHQGPQVSPGSGSTSARSGSAGSPPGFGDPSAGRGGAPTAAAGVGHDVTDAPDGEGTQHPADALAILRDAIRDGAHVWVELVGRTGSPERRRLRPLRLDGGRLRAVDPARDAELTVAVHRIAGVDPDRPGTPA</sequence>
<keyword evidence="3" id="KW-0378">Hydrolase</keyword>
<evidence type="ECO:0000259" key="2">
    <source>
        <dbReference type="Pfam" id="PF13625"/>
    </source>
</evidence>
<dbReference type="Pfam" id="PF13625">
    <property type="entry name" value="Helicase_C_3"/>
    <property type="match status" value="1"/>
</dbReference>
<feature type="region of interest" description="Disordered" evidence="1">
    <location>
        <begin position="756"/>
        <end position="884"/>
    </location>
</feature>
<feature type="compositionally biased region" description="Low complexity" evidence="1">
    <location>
        <begin position="833"/>
        <end position="870"/>
    </location>
</feature>
<accession>A0AA41U8A6</accession>
<evidence type="ECO:0000313" key="4">
    <source>
        <dbReference type="Proteomes" id="UP001165405"/>
    </source>
</evidence>
<keyword evidence="3" id="KW-0547">Nucleotide-binding</keyword>
<dbReference type="GO" id="GO:0004386">
    <property type="term" value="F:helicase activity"/>
    <property type="evidence" value="ECO:0007669"/>
    <property type="project" value="UniProtKB-KW"/>
</dbReference>
<dbReference type="EMBL" id="JAKGSG010000040">
    <property type="protein sequence ID" value="MCF4122220.1"/>
    <property type="molecule type" value="Genomic_DNA"/>
</dbReference>
<keyword evidence="4" id="KW-1185">Reference proteome</keyword>
<gene>
    <name evidence="3" type="ORF">L1785_14665</name>
</gene>
<dbReference type="AlphaFoldDB" id="A0AA41U8A6"/>
<organism evidence="3 4">
    <name type="scientific">Antribacter soli</name>
    <dbReference type="NCBI Taxonomy" id="2910976"/>
    <lineage>
        <taxon>Bacteria</taxon>
        <taxon>Bacillati</taxon>
        <taxon>Actinomycetota</taxon>
        <taxon>Actinomycetes</taxon>
        <taxon>Micrococcales</taxon>
        <taxon>Promicromonosporaceae</taxon>
        <taxon>Antribacter</taxon>
    </lineage>
</organism>
<dbReference type="Proteomes" id="UP001165405">
    <property type="component" value="Unassembled WGS sequence"/>
</dbReference>